<accession>A0A1C3HG31</accession>
<organism evidence="2">
    <name type="scientific">Serratia marcescens</name>
    <dbReference type="NCBI Taxonomy" id="615"/>
    <lineage>
        <taxon>Bacteria</taxon>
        <taxon>Pseudomonadati</taxon>
        <taxon>Pseudomonadota</taxon>
        <taxon>Gammaproteobacteria</taxon>
        <taxon>Enterobacterales</taxon>
        <taxon>Yersiniaceae</taxon>
        <taxon>Serratia</taxon>
    </lineage>
</organism>
<evidence type="ECO:0000313" key="2">
    <source>
        <dbReference type="EMBL" id="SAY44006.1"/>
    </source>
</evidence>
<name>A0A1C3HG31_SERMA</name>
<gene>
    <name evidence="2" type="ORF">PWN146_02703</name>
</gene>
<evidence type="ECO:0000256" key="1">
    <source>
        <dbReference type="SAM" id="MobiDB-lite"/>
    </source>
</evidence>
<feature type="region of interest" description="Disordered" evidence="1">
    <location>
        <begin position="1"/>
        <end position="42"/>
    </location>
</feature>
<dbReference type="EMBL" id="LT575490">
    <property type="protein sequence ID" value="SAY44006.1"/>
    <property type="molecule type" value="Genomic_DNA"/>
</dbReference>
<dbReference type="AlphaFoldDB" id="A0A1C3HG31"/>
<protein>
    <submittedName>
        <fullName evidence="2">Uncharacterized protein</fullName>
    </submittedName>
</protein>
<reference evidence="2" key="1">
    <citation type="submission" date="2016-05" db="EMBL/GenBank/DDBJ databases">
        <authorList>
            <person name="Cock P.J.A."/>
            <person name="Cock P.J.A."/>
        </authorList>
    </citation>
    <scope>NUCLEOTIDE SEQUENCE</scope>
    <source>
        <strain evidence="2">PWN146_assembly</strain>
    </source>
</reference>
<sequence>MKFNMMNGGARWNKPKPVQPETRMPRAAANDGRQAPIRKDRRNLPSANNSLIDCFYRIISVNLRVNLRIGVRKGYPSAGLGIFLDKRAGFAGGGLPSVGVMAVVAAAAWRIHADGNAGGRSNAAGAWNGVGVEWGGNAGVGNLTVGFVPETDIDDVRIYSGRLPIDS</sequence>
<proteinExistence type="predicted"/>